<dbReference type="Proteomes" id="UP000588111">
    <property type="component" value="Unassembled WGS sequence"/>
</dbReference>
<dbReference type="NCBIfam" id="TIGR00654">
    <property type="entry name" value="PhzF_family"/>
    <property type="match status" value="1"/>
</dbReference>
<sequence>MQLEINVVDAFTDTVFKGNSAAVIITDNWLSDDLMQSIAFENNLSETAFIVLDDDGIYHIRWFSPLTEIAFCGHATLASAFVLFKKNPNLEFIKFYAKAVGVLTIVQTNSGKIQMDFPSTKPEKVDNIPASLLAGLSIPSVEVYKNTQAYFVIYNAEADVLNVERDNERLTQLAPLDVVVTCEAQSAEYANYDFISRYFWPANGGDEDPVTGSVHTGLAPLWAERLGKNDLVAYQASKRGGILDCVVAGDRVMISGNAVQYLTGVITVEESLV</sequence>
<proteinExistence type="inferred from homology"/>
<dbReference type="RefSeq" id="WP_183618448.1">
    <property type="nucleotide sequence ID" value="NZ_CAJHAH010000002.1"/>
</dbReference>
<keyword evidence="5" id="KW-1185">Reference proteome</keyword>
<protein>
    <submittedName>
        <fullName evidence="4">PhzF family phenazine biosynthesis protein</fullName>
    </submittedName>
</protein>
<dbReference type="GO" id="GO:0016853">
    <property type="term" value="F:isomerase activity"/>
    <property type="evidence" value="ECO:0007669"/>
    <property type="project" value="UniProtKB-KW"/>
</dbReference>
<evidence type="ECO:0000256" key="1">
    <source>
        <dbReference type="ARBA" id="ARBA00008270"/>
    </source>
</evidence>
<dbReference type="PANTHER" id="PTHR13774:SF17">
    <property type="entry name" value="PHENAZINE BIOSYNTHESIS-LIKE DOMAIN-CONTAINING PROTEIN"/>
    <property type="match status" value="1"/>
</dbReference>
<evidence type="ECO:0000256" key="3">
    <source>
        <dbReference type="PIRSR" id="PIRSR016184-1"/>
    </source>
</evidence>
<dbReference type="PANTHER" id="PTHR13774">
    <property type="entry name" value="PHENAZINE BIOSYNTHESIS PROTEIN"/>
    <property type="match status" value="1"/>
</dbReference>
<evidence type="ECO:0000256" key="2">
    <source>
        <dbReference type="ARBA" id="ARBA00023235"/>
    </source>
</evidence>
<comment type="similarity">
    <text evidence="1">Belongs to the PhzF family.</text>
</comment>
<dbReference type="Pfam" id="PF02567">
    <property type="entry name" value="PhzC-PhzF"/>
    <property type="match status" value="1"/>
</dbReference>
<dbReference type="AlphaFoldDB" id="A0A839TA70"/>
<dbReference type="InterPro" id="IPR003719">
    <property type="entry name" value="Phenazine_PhzF-like"/>
</dbReference>
<dbReference type="PIRSF" id="PIRSF016184">
    <property type="entry name" value="PhzC_PhzF"/>
    <property type="match status" value="1"/>
</dbReference>
<gene>
    <name evidence="4" type="ORF">FHS24_000509</name>
</gene>
<dbReference type="EMBL" id="JACHXL010000001">
    <property type="protein sequence ID" value="MBB3106018.1"/>
    <property type="molecule type" value="Genomic_DNA"/>
</dbReference>
<feature type="active site" evidence="3">
    <location>
        <position position="46"/>
    </location>
</feature>
<reference evidence="4 5" key="1">
    <citation type="submission" date="2020-08" db="EMBL/GenBank/DDBJ databases">
        <title>Genomic Encyclopedia of Type Strains, Phase III (KMG-III): the genomes of soil and plant-associated and newly described type strains.</title>
        <authorList>
            <person name="Whitman W."/>
        </authorList>
    </citation>
    <scope>NUCLEOTIDE SEQUENCE [LARGE SCALE GENOMIC DNA]</scope>
    <source>
        <strain evidence="4 5">CECT 5885</strain>
    </source>
</reference>
<keyword evidence="2" id="KW-0413">Isomerase</keyword>
<dbReference type="Gene3D" id="3.10.310.10">
    <property type="entry name" value="Diaminopimelate Epimerase, Chain A, domain 1"/>
    <property type="match status" value="2"/>
</dbReference>
<accession>A0A839TA70</accession>
<name>A0A839TA70_9GAMM</name>
<evidence type="ECO:0000313" key="5">
    <source>
        <dbReference type="Proteomes" id="UP000588111"/>
    </source>
</evidence>
<evidence type="ECO:0000313" key="4">
    <source>
        <dbReference type="EMBL" id="MBB3106018.1"/>
    </source>
</evidence>
<organism evidence="4 5">
    <name type="scientific">Psychrobacter luti</name>
    <dbReference type="NCBI Taxonomy" id="198481"/>
    <lineage>
        <taxon>Bacteria</taxon>
        <taxon>Pseudomonadati</taxon>
        <taxon>Pseudomonadota</taxon>
        <taxon>Gammaproteobacteria</taxon>
        <taxon>Moraxellales</taxon>
        <taxon>Moraxellaceae</taxon>
        <taxon>Psychrobacter</taxon>
    </lineage>
</organism>
<dbReference type="SUPFAM" id="SSF54506">
    <property type="entry name" value="Diaminopimelate epimerase-like"/>
    <property type="match status" value="1"/>
</dbReference>
<dbReference type="GO" id="GO:0005737">
    <property type="term" value="C:cytoplasm"/>
    <property type="evidence" value="ECO:0007669"/>
    <property type="project" value="TreeGrafter"/>
</dbReference>
<comment type="caution">
    <text evidence="4">The sequence shown here is derived from an EMBL/GenBank/DDBJ whole genome shotgun (WGS) entry which is preliminary data.</text>
</comment>